<dbReference type="EMBL" id="FOKG01000011">
    <property type="protein sequence ID" value="SFB43077.1"/>
    <property type="molecule type" value="Genomic_DNA"/>
</dbReference>
<dbReference type="Proteomes" id="UP000243799">
    <property type="component" value="Unassembled WGS sequence"/>
</dbReference>
<evidence type="ECO:0000256" key="1">
    <source>
        <dbReference type="SAM" id="Phobius"/>
    </source>
</evidence>
<dbReference type="AlphaFoldDB" id="A0A1I1AZ09"/>
<evidence type="ECO:0000313" key="2">
    <source>
        <dbReference type="EMBL" id="SFB43077.1"/>
    </source>
</evidence>
<organism evidence="2 3">
    <name type="scientific">Amycolatopsis marina</name>
    <dbReference type="NCBI Taxonomy" id="490629"/>
    <lineage>
        <taxon>Bacteria</taxon>
        <taxon>Bacillati</taxon>
        <taxon>Actinomycetota</taxon>
        <taxon>Actinomycetes</taxon>
        <taxon>Pseudonocardiales</taxon>
        <taxon>Pseudonocardiaceae</taxon>
        <taxon>Amycolatopsis</taxon>
    </lineage>
</organism>
<keyword evidence="1" id="KW-0812">Transmembrane</keyword>
<keyword evidence="1" id="KW-0472">Membrane</keyword>
<name>A0A1I1AZ09_9PSEU</name>
<gene>
    <name evidence="2" type="ORF">SAMN05216266_11156</name>
</gene>
<keyword evidence="3" id="KW-1185">Reference proteome</keyword>
<accession>A0A1I1AZ09</accession>
<protein>
    <submittedName>
        <fullName evidence="2">Uncharacterized protein</fullName>
    </submittedName>
</protein>
<evidence type="ECO:0000313" key="3">
    <source>
        <dbReference type="Proteomes" id="UP000243799"/>
    </source>
</evidence>
<sequence length="126" mass="13297">MAASGVDPPWTDPDGGARWVPDAGDEYDMPAEVDAAFRTVRRVAVGHFVVFLGVVVAVPILTLTVDWWSEGRLLGGMTPSFVMAAVGLYVFFFLIAVGAATLSNAVEDRMLGAPEQESPESGGEAP</sequence>
<dbReference type="RefSeq" id="WP_245788449.1">
    <property type="nucleotide sequence ID" value="NZ_FOKG01000011.1"/>
</dbReference>
<dbReference type="STRING" id="490629.SAMN05216266_11156"/>
<feature type="transmembrane region" description="Helical" evidence="1">
    <location>
        <begin position="48"/>
        <end position="69"/>
    </location>
</feature>
<keyword evidence="1" id="KW-1133">Transmembrane helix</keyword>
<reference evidence="3" key="1">
    <citation type="submission" date="2016-10" db="EMBL/GenBank/DDBJ databases">
        <authorList>
            <person name="Varghese N."/>
            <person name="Submissions S."/>
        </authorList>
    </citation>
    <scope>NUCLEOTIDE SEQUENCE [LARGE SCALE GENOMIC DNA]</scope>
    <source>
        <strain evidence="3">CGMCC 4.3568</strain>
    </source>
</reference>
<feature type="transmembrane region" description="Helical" evidence="1">
    <location>
        <begin position="81"/>
        <end position="102"/>
    </location>
</feature>
<proteinExistence type="predicted"/>